<name>A0A966DQ77_9SPHI</name>
<proteinExistence type="predicted"/>
<reference evidence="1" key="2">
    <citation type="submission" date="2020-10" db="EMBL/GenBank/DDBJ databases">
        <title>Mucilaginibacter sp. nov., isolated from soil.</title>
        <authorList>
            <person name="Jeon C.O."/>
        </authorList>
    </citation>
    <scope>NUCLEOTIDE SEQUENCE</scope>
    <source>
        <strain evidence="1">R11</strain>
    </source>
</reference>
<dbReference type="EMBL" id="WWEO01000026">
    <property type="protein sequence ID" value="NCD67778.1"/>
    <property type="molecule type" value="Genomic_DNA"/>
</dbReference>
<comment type="caution">
    <text evidence="1">The sequence shown here is derived from an EMBL/GenBank/DDBJ whole genome shotgun (WGS) entry which is preliminary data.</text>
</comment>
<dbReference type="PANTHER" id="PTHR42967">
    <property type="entry name" value="METAL DEPENDENT HYDROLASE"/>
    <property type="match status" value="1"/>
</dbReference>
<dbReference type="Proteomes" id="UP000638732">
    <property type="component" value="Unassembled WGS sequence"/>
</dbReference>
<dbReference type="PANTHER" id="PTHR42967:SF1">
    <property type="entry name" value="MBL FOLD METALLO-HYDROLASE"/>
    <property type="match status" value="1"/>
</dbReference>
<keyword evidence="2" id="KW-1185">Reference proteome</keyword>
<dbReference type="Gene3D" id="3.60.15.10">
    <property type="entry name" value="Ribonuclease Z/Hydroxyacylglutathione hydrolase-like"/>
    <property type="match status" value="1"/>
</dbReference>
<evidence type="ECO:0000313" key="1">
    <source>
        <dbReference type="EMBL" id="NCD67778.1"/>
    </source>
</evidence>
<reference evidence="1" key="1">
    <citation type="submission" date="2020-01" db="EMBL/GenBank/DDBJ databases">
        <authorList>
            <person name="Seo Y.L."/>
        </authorList>
    </citation>
    <scope>NUCLEOTIDE SEQUENCE</scope>
    <source>
        <strain evidence="1">R11</strain>
    </source>
</reference>
<evidence type="ECO:0000313" key="2">
    <source>
        <dbReference type="Proteomes" id="UP000638732"/>
    </source>
</evidence>
<dbReference type="SUPFAM" id="SSF56281">
    <property type="entry name" value="Metallo-hydrolase/oxidoreductase"/>
    <property type="match status" value="1"/>
</dbReference>
<dbReference type="Pfam" id="PF13483">
    <property type="entry name" value="Lactamase_B_3"/>
    <property type="match status" value="1"/>
</dbReference>
<gene>
    <name evidence="1" type="ORF">GSY63_00240</name>
</gene>
<sequence>MKITKYIHSCLLFEKTGFKILFDPGKFSFAEGLVTAEMFNDVQSVIITHNHPDHLDMENLKKIIELSKATIYTNAEVSKELFANGLESILVEEGEMTIGPFSLDVLNVAHEPILDSPFPDMQAYVIDDTILNPVDSFELKLYAYEGINLLILPIMAPFTTELKVAEFGDKIHPKHILPVHDGYAKDFFLKQRYENYAKHFKKRNIEFYAAGEAGFSVEID</sequence>
<protein>
    <submittedName>
        <fullName evidence="1">MBL fold metallo-hydrolase</fullName>
    </submittedName>
</protein>
<organism evidence="1 2">
    <name type="scientific">Mucilaginibacter agri</name>
    <dbReference type="NCBI Taxonomy" id="2695265"/>
    <lineage>
        <taxon>Bacteria</taxon>
        <taxon>Pseudomonadati</taxon>
        <taxon>Bacteroidota</taxon>
        <taxon>Sphingobacteriia</taxon>
        <taxon>Sphingobacteriales</taxon>
        <taxon>Sphingobacteriaceae</taxon>
        <taxon>Mucilaginibacter</taxon>
    </lineage>
</organism>
<dbReference type="InterPro" id="IPR036866">
    <property type="entry name" value="RibonucZ/Hydroxyglut_hydro"/>
</dbReference>
<dbReference type="RefSeq" id="WP_166091319.1">
    <property type="nucleotide sequence ID" value="NZ_WWEO01000026.1"/>
</dbReference>
<accession>A0A966DQ77</accession>
<dbReference type="AlphaFoldDB" id="A0A966DQ77"/>